<evidence type="ECO:0000256" key="1">
    <source>
        <dbReference type="ARBA" id="ARBA00017378"/>
    </source>
</evidence>
<organism evidence="9 10">
    <name type="scientific">Youngiibacter multivorans</name>
    <dbReference type="NCBI Taxonomy" id="937251"/>
    <lineage>
        <taxon>Bacteria</taxon>
        <taxon>Bacillati</taxon>
        <taxon>Bacillota</taxon>
        <taxon>Clostridia</taxon>
        <taxon>Eubacteriales</taxon>
        <taxon>Clostridiaceae</taxon>
        <taxon>Youngiibacter</taxon>
    </lineage>
</organism>
<dbReference type="Proteomes" id="UP001519271">
    <property type="component" value="Unassembled WGS sequence"/>
</dbReference>
<proteinExistence type="predicted"/>
<dbReference type="Gene3D" id="3.30.70.1450">
    <property type="entry name" value="Regulator of K+ conductance, C-terminal domain"/>
    <property type="match status" value="1"/>
</dbReference>
<dbReference type="InterPro" id="IPR036721">
    <property type="entry name" value="RCK_C_sf"/>
</dbReference>
<evidence type="ECO:0000256" key="3">
    <source>
        <dbReference type="ARBA" id="ARBA00022538"/>
    </source>
</evidence>
<feature type="domain" description="RCK N-terminal" evidence="7">
    <location>
        <begin position="1"/>
        <end position="117"/>
    </location>
</feature>
<dbReference type="InterPro" id="IPR006037">
    <property type="entry name" value="RCK_C"/>
</dbReference>
<evidence type="ECO:0000313" key="9">
    <source>
        <dbReference type="EMBL" id="MBP1917995.1"/>
    </source>
</evidence>
<evidence type="ECO:0000256" key="4">
    <source>
        <dbReference type="ARBA" id="ARBA00022958"/>
    </source>
</evidence>
<dbReference type="RefSeq" id="WP_209458236.1">
    <property type="nucleotide sequence ID" value="NZ_JAGGKC010000002.1"/>
</dbReference>
<dbReference type="PANTHER" id="PTHR43833:SF5">
    <property type="entry name" value="TRK SYSTEM POTASSIUM UPTAKE PROTEIN TRKA"/>
    <property type="match status" value="1"/>
</dbReference>
<keyword evidence="6" id="KW-0406">Ion transport</keyword>
<dbReference type="InterPro" id="IPR006036">
    <property type="entry name" value="K_uptake_TrkA"/>
</dbReference>
<dbReference type="SUPFAM" id="SSF51735">
    <property type="entry name" value="NAD(P)-binding Rossmann-fold domains"/>
    <property type="match status" value="1"/>
</dbReference>
<evidence type="ECO:0000259" key="8">
    <source>
        <dbReference type="PROSITE" id="PS51202"/>
    </source>
</evidence>
<reference evidence="9 10" key="1">
    <citation type="submission" date="2021-03" db="EMBL/GenBank/DDBJ databases">
        <title>Genomic Encyclopedia of Type Strains, Phase IV (KMG-IV): sequencing the most valuable type-strain genomes for metagenomic binning, comparative biology and taxonomic classification.</title>
        <authorList>
            <person name="Goeker M."/>
        </authorList>
    </citation>
    <scope>NUCLEOTIDE SEQUENCE [LARGE SCALE GENOMIC DNA]</scope>
    <source>
        <strain evidence="9 10">DSM 6139</strain>
    </source>
</reference>
<dbReference type="PANTHER" id="PTHR43833">
    <property type="entry name" value="POTASSIUM CHANNEL PROTEIN 2-RELATED-RELATED"/>
    <property type="match status" value="1"/>
</dbReference>
<dbReference type="PROSITE" id="PS51202">
    <property type="entry name" value="RCK_C"/>
    <property type="match status" value="1"/>
</dbReference>
<accession>A0ABS4G0B7</accession>
<keyword evidence="5" id="KW-0520">NAD</keyword>
<dbReference type="EMBL" id="JAGGKC010000002">
    <property type="protein sequence ID" value="MBP1917995.1"/>
    <property type="molecule type" value="Genomic_DNA"/>
</dbReference>
<sequence>MRALIIGGGKVGYNLFRTLHERGHCATLVERDKDACMRAADAIGADVIQGDGTDPEVLKDAGIDNAEIVAAVTGSDEENLVICQIAKLTFNINKTIARVNNPKNMEMFRLLGIDTTVCSTAVIATLIENELNRDDIKIVSTFERGSMVLAEVALNKKMVWDGKRIADLTLPEECVFASVLRGSTVIYPKGDTVLCSGDRALLVTNTDTMSILSKEIYGGVKKWKLI</sequence>
<dbReference type="SUPFAM" id="SSF116726">
    <property type="entry name" value="TrkA C-terminal domain-like"/>
    <property type="match status" value="1"/>
</dbReference>
<dbReference type="InterPro" id="IPR050721">
    <property type="entry name" value="Trk_Ktr_HKT_K-transport"/>
</dbReference>
<evidence type="ECO:0000256" key="5">
    <source>
        <dbReference type="ARBA" id="ARBA00023027"/>
    </source>
</evidence>
<dbReference type="Pfam" id="PF02080">
    <property type="entry name" value="TrkA_C"/>
    <property type="match status" value="1"/>
</dbReference>
<dbReference type="PRINTS" id="PR00335">
    <property type="entry name" value="KUPTAKETRKA"/>
</dbReference>
<feature type="domain" description="RCK C-terminal" evidence="8">
    <location>
        <begin position="137"/>
        <end position="218"/>
    </location>
</feature>
<dbReference type="PROSITE" id="PS51201">
    <property type="entry name" value="RCK_N"/>
    <property type="match status" value="1"/>
</dbReference>
<evidence type="ECO:0000256" key="2">
    <source>
        <dbReference type="ARBA" id="ARBA00022448"/>
    </source>
</evidence>
<evidence type="ECO:0000256" key="6">
    <source>
        <dbReference type="ARBA" id="ARBA00023065"/>
    </source>
</evidence>
<evidence type="ECO:0000313" key="10">
    <source>
        <dbReference type="Proteomes" id="UP001519271"/>
    </source>
</evidence>
<comment type="caution">
    <text evidence="9">The sequence shown here is derived from an EMBL/GenBank/DDBJ whole genome shotgun (WGS) entry which is preliminary data.</text>
</comment>
<evidence type="ECO:0000259" key="7">
    <source>
        <dbReference type="PROSITE" id="PS51201"/>
    </source>
</evidence>
<dbReference type="Pfam" id="PF02254">
    <property type="entry name" value="TrkA_N"/>
    <property type="match status" value="1"/>
</dbReference>
<protein>
    <recommendedName>
        <fullName evidence="1">Trk system potassium uptake protein TrkA</fullName>
    </recommendedName>
</protein>
<dbReference type="InterPro" id="IPR036291">
    <property type="entry name" value="NAD(P)-bd_dom_sf"/>
</dbReference>
<dbReference type="Gene3D" id="3.40.50.720">
    <property type="entry name" value="NAD(P)-binding Rossmann-like Domain"/>
    <property type="match status" value="1"/>
</dbReference>
<keyword evidence="2" id="KW-0813">Transport</keyword>
<keyword evidence="4" id="KW-0630">Potassium</keyword>
<keyword evidence="10" id="KW-1185">Reference proteome</keyword>
<dbReference type="InterPro" id="IPR003148">
    <property type="entry name" value="RCK_N"/>
</dbReference>
<gene>
    <name evidence="9" type="ORF">J2Z34_000466</name>
</gene>
<name>A0ABS4G0B7_9CLOT</name>
<keyword evidence="3" id="KW-0633">Potassium transport</keyword>